<gene>
    <name evidence="2" type="ORF">F8566_37490</name>
</gene>
<evidence type="ECO:0000313" key="3">
    <source>
        <dbReference type="Proteomes" id="UP000468735"/>
    </source>
</evidence>
<accession>A0A6H9YEB9</accession>
<keyword evidence="3" id="KW-1185">Reference proteome</keyword>
<protein>
    <submittedName>
        <fullName evidence="2">Uncharacterized protein</fullName>
    </submittedName>
</protein>
<comment type="caution">
    <text evidence="2">The sequence shown here is derived from an EMBL/GenBank/DDBJ whole genome shotgun (WGS) entry which is preliminary data.</text>
</comment>
<dbReference type="OrthoDB" id="3483112at2"/>
<dbReference type="Proteomes" id="UP000468735">
    <property type="component" value="Unassembled WGS sequence"/>
</dbReference>
<proteinExistence type="predicted"/>
<sequence length="72" mass="7592">MSDHPRDDDGNEQTGDQAGEQTGGPGTAARWRSLPSHTPLAATTASQEVPPKPQAIAEPGNVKLEEATRYPV</sequence>
<reference evidence="2 3" key="1">
    <citation type="submission" date="2019-09" db="EMBL/GenBank/DDBJ databases">
        <title>Actinomadura physcomitrii sp. nov., a novel actinomycete isolated from moss [Physcomitrium sphaericum (Ludw) Fuernr].</title>
        <authorList>
            <person name="Zhuang X."/>
            <person name="Liu C."/>
        </authorList>
    </citation>
    <scope>NUCLEOTIDE SEQUENCE [LARGE SCALE GENOMIC DNA]</scope>
    <source>
        <strain evidence="2 3">HMC1</strain>
    </source>
</reference>
<feature type="region of interest" description="Disordered" evidence="1">
    <location>
        <begin position="1"/>
        <end position="72"/>
    </location>
</feature>
<dbReference type="RefSeq" id="WP_151566823.1">
    <property type="nucleotide sequence ID" value="NZ_WBMT01000021.1"/>
</dbReference>
<evidence type="ECO:0000313" key="2">
    <source>
        <dbReference type="EMBL" id="KAB2342725.1"/>
    </source>
</evidence>
<name>A0A6H9YEB9_9ACTN</name>
<feature type="compositionally biased region" description="Basic and acidic residues" evidence="1">
    <location>
        <begin position="63"/>
        <end position="72"/>
    </location>
</feature>
<organism evidence="2 3">
    <name type="scientific">Actinomadura rudentiformis</name>
    <dbReference type="NCBI Taxonomy" id="359158"/>
    <lineage>
        <taxon>Bacteria</taxon>
        <taxon>Bacillati</taxon>
        <taxon>Actinomycetota</taxon>
        <taxon>Actinomycetes</taxon>
        <taxon>Streptosporangiales</taxon>
        <taxon>Thermomonosporaceae</taxon>
        <taxon>Actinomadura</taxon>
    </lineage>
</organism>
<dbReference type="AlphaFoldDB" id="A0A6H9YEB9"/>
<dbReference type="EMBL" id="WBMT01000021">
    <property type="protein sequence ID" value="KAB2342725.1"/>
    <property type="molecule type" value="Genomic_DNA"/>
</dbReference>
<evidence type="ECO:0000256" key="1">
    <source>
        <dbReference type="SAM" id="MobiDB-lite"/>
    </source>
</evidence>